<comment type="similarity">
    <text evidence="1">Belongs to the LDH2/MDH2 oxidoreductase family.</text>
</comment>
<evidence type="ECO:0000313" key="3">
    <source>
        <dbReference type="EMBL" id="CAL8116335.1"/>
    </source>
</evidence>
<dbReference type="InterPro" id="IPR036111">
    <property type="entry name" value="Mal/L-sulfo/L-lacto_DH-like_sf"/>
</dbReference>
<dbReference type="Pfam" id="PF02615">
    <property type="entry name" value="Ldh_2"/>
    <property type="match status" value="1"/>
</dbReference>
<gene>
    <name evidence="3" type="ORF">ODALV1_LOCUS17238</name>
</gene>
<dbReference type="Proteomes" id="UP001642540">
    <property type="component" value="Unassembled WGS sequence"/>
</dbReference>
<comment type="caution">
    <text evidence="3">The sequence shown here is derived from an EMBL/GenBank/DDBJ whole genome shotgun (WGS) entry which is preliminary data.</text>
</comment>
<keyword evidence="2" id="KW-0560">Oxidoreductase</keyword>
<dbReference type="Gene3D" id="3.30.1370.60">
    <property type="entry name" value="Hypothetical oxidoreductase yiak, domain 2"/>
    <property type="match status" value="1"/>
</dbReference>
<accession>A0ABP1QZY2</accession>
<dbReference type="InterPro" id="IPR003767">
    <property type="entry name" value="Malate/L-lactate_DH-like"/>
</dbReference>
<evidence type="ECO:0000256" key="2">
    <source>
        <dbReference type="ARBA" id="ARBA00023002"/>
    </source>
</evidence>
<protein>
    <recommendedName>
        <fullName evidence="5">Malate dehydrogenase</fullName>
    </recommendedName>
</protein>
<organism evidence="3 4">
    <name type="scientific">Orchesella dallaii</name>
    <dbReference type="NCBI Taxonomy" id="48710"/>
    <lineage>
        <taxon>Eukaryota</taxon>
        <taxon>Metazoa</taxon>
        <taxon>Ecdysozoa</taxon>
        <taxon>Arthropoda</taxon>
        <taxon>Hexapoda</taxon>
        <taxon>Collembola</taxon>
        <taxon>Entomobryomorpha</taxon>
        <taxon>Entomobryoidea</taxon>
        <taxon>Orchesellidae</taxon>
        <taxon>Orchesellinae</taxon>
        <taxon>Orchesella</taxon>
    </lineage>
</organism>
<evidence type="ECO:0008006" key="5">
    <source>
        <dbReference type="Google" id="ProtNLM"/>
    </source>
</evidence>
<evidence type="ECO:0000256" key="1">
    <source>
        <dbReference type="ARBA" id="ARBA00006056"/>
    </source>
</evidence>
<dbReference type="PANTHER" id="PTHR11091:SF0">
    <property type="entry name" value="MALATE DEHYDROGENASE"/>
    <property type="match status" value="1"/>
</dbReference>
<dbReference type="Gene3D" id="1.10.1530.10">
    <property type="match status" value="1"/>
</dbReference>
<proteinExistence type="inferred from homology"/>
<sequence length="436" mass="46675">MTRISSKVNVKVITGFNSKTIRSGCRSLSSSSSVFKFVPSGTDRNSLKIPNEKIRTLSYKYSYASSYNTNLRSRWFSSSPLGTLIPPEEVKRFITDCMMKVGTPKENSQSLADVLVAADTRGHYSHGLNRLDMYVNDVKTGICDSNALPELVKESAATAFVDGKNGLGPVIGNFCMSLAIKKAKESGAGWVVAGGSNHYGIAGWYSLQASEQNLVGMSFTNTSPFMTPTRSKTPALGTNPMTVAARGEGKDEFVLDMATTAVAVGKVEVQRRKGEPIPNGWALDKDGKVTENATEAMQAGSLMPLGGAEINSGYKGYGLALMTEIFCGIMAGGKYGPNVRKWMSATEPANLGQCFVAVDPSCFAPGFEGRLSDLLNTLRNLEPIDPSKPVLVAGDPEASHVKEVKDQGGIQYHVNQVIACNNLAKELGVTPMKAIN</sequence>
<dbReference type="PANTHER" id="PTHR11091">
    <property type="entry name" value="OXIDOREDUCTASE-RELATED"/>
    <property type="match status" value="1"/>
</dbReference>
<dbReference type="InterPro" id="IPR043143">
    <property type="entry name" value="Mal/L-sulf/L-lact_DH-like_NADP"/>
</dbReference>
<dbReference type="SUPFAM" id="SSF89733">
    <property type="entry name" value="L-sulfolactate dehydrogenase-like"/>
    <property type="match status" value="1"/>
</dbReference>
<name>A0ABP1QZY2_9HEXA</name>
<dbReference type="InterPro" id="IPR043144">
    <property type="entry name" value="Mal/L-sulf/L-lact_DH-like_ah"/>
</dbReference>
<evidence type="ECO:0000313" key="4">
    <source>
        <dbReference type="Proteomes" id="UP001642540"/>
    </source>
</evidence>
<reference evidence="3 4" key="1">
    <citation type="submission" date="2024-08" db="EMBL/GenBank/DDBJ databases">
        <authorList>
            <person name="Cucini C."/>
            <person name="Frati F."/>
        </authorList>
    </citation>
    <scope>NUCLEOTIDE SEQUENCE [LARGE SCALE GENOMIC DNA]</scope>
</reference>
<dbReference type="EMBL" id="CAXLJM020000053">
    <property type="protein sequence ID" value="CAL8116335.1"/>
    <property type="molecule type" value="Genomic_DNA"/>
</dbReference>
<keyword evidence="4" id="KW-1185">Reference proteome</keyword>